<dbReference type="InterPro" id="IPR050571">
    <property type="entry name" value="Class-IV_PLP-Dep_Aminotrnsfr"/>
</dbReference>
<keyword evidence="13" id="KW-0808">Transferase</keyword>
<dbReference type="Pfam" id="PF01063">
    <property type="entry name" value="Aminotran_4"/>
    <property type="match status" value="1"/>
</dbReference>
<dbReference type="CDD" id="cd00449">
    <property type="entry name" value="PLPDE_IV"/>
    <property type="match status" value="1"/>
</dbReference>
<evidence type="ECO:0000256" key="1">
    <source>
        <dbReference type="ARBA" id="ARBA00001933"/>
    </source>
</evidence>
<evidence type="ECO:0000256" key="6">
    <source>
        <dbReference type="ARBA" id="ARBA00013053"/>
    </source>
</evidence>
<dbReference type="PROSITE" id="PS00770">
    <property type="entry name" value="AA_TRANSFER_CLASS_4"/>
    <property type="match status" value="1"/>
</dbReference>
<comment type="pathway">
    <text evidence="2">Amino-acid biosynthesis; L-isoleucine biosynthesis; L-isoleucine from 2-oxobutanoate: step 4/4.</text>
</comment>
<accession>A0A1I6YSJ2</accession>
<dbReference type="SUPFAM" id="SSF56752">
    <property type="entry name" value="D-aminoacid aminotransferase-like PLP-dependent enzymes"/>
    <property type="match status" value="1"/>
</dbReference>
<dbReference type="GO" id="GO:0046394">
    <property type="term" value="P:carboxylic acid biosynthetic process"/>
    <property type="evidence" value="ECO:0007669"/>
    <property type="project" value="UniProtKB-ARBA"/>
</dbReference>
<evidence type="ECO:0000256" key="10">
    <source>
        <dbReference type="ARBA" id="ARBA00049229"/>
    </source>
</evidence>
<dbReference type="InterPro" id="IPR036038">
    <property type="entry name" value="Aminotransferase-like"/>
</dbReference>
<evidence type="ECO:0000256" key="4">
    <source>
        <dbReference type="ARBA" id="ARBA00005072"/>
    </source>
</evidence>
<dbReference type="InterPro" id="IPR043131">
    <property type="entry name" value="BCAT-like_N"/>
</dbReference>
<evidence type="ECO:0000313" key="13">
    <source>
        <dbReference type="EMBL" id="SFT53445.1"/>
    </source>
</evidence>
<dbReference type="Proteomes" id="UP000199673">
    <property type="component" value="Unassembled WGS sequence"/>
</dbReference>
<dbReference type="AlphaFoldDB" id="A0A1I6YSJ2"/>
<keyword evidence="13" id="KW-0032">Aminotransferase</keyword>
<evidence type="ECO:0000256" key="11">
    <source>
        <dbReference type="RuleBase" id="RU004106"/>
    </source>
</evidence>
<evidence type="ECO:0000256" key="5">
    <source>
        <dbReference type="ARBA" id="ARBA00009320"/>
    </source>
</evidence>
<name>A0A1I6YSJ2_9BACT</name>
<dbReference type="InterPro" id="IPR043132">
    <property type="entry name" value="BCAT-like_C"/>
</dbReference>
<keyword evidence="14" id="KW-1185">Reference proteome</keyword>
<evidence type="ECO:0000313" key="14">
    <source>
        <dbReference type="Proteomes" id="UP000199673"/>
    </source>
</evidence>
<dbReference type="EC" id="2.6.1.42" evidence="6"/>
<evidence type="ECO:0000256" key="7">
    <source>
        <dbReference type="ARBA" id="ARBA00022898"/>
    </source>
</evidence>
<comment type="pathway">
    <text evidence="4">Amino-acid biosynthesis; L-leucine biosynthesis; L-leucine from 3-methyl-2-oxobutanoate: step 4/4.</text>
</comment>
<dbReference type="PANTHER" id="PTHR42743">
    <property type="entry name" value="AMINO-ACID AMINOTRANSFERASE"/>
    <property type="match status" value="1"/>
</dbReference>
<reference evidence="14" key="1">
    <citation type="submission" date="2016-10" db="EMBL/GenBank/DDBJ databases">
        <authorList>
            <person name="Varghese N."/>
            <person name="Submissions S."/>
        </authorList>
    </citation>
    <scope>NUCLEOTIDE SEQUENCE [LARGE SCALE GENOMIC DNA]</scope>
    <source>
        <strain evidence="14">DSM 23445</strain>
    </source>
</reference>
<sequence length="270" mass="30764">MIENETVFQKSPSSPTWSLKDTIDIPNRAMNFGDGLFETMVWDLAEIRFFDKHLNRLKGGMQLLNLQEEDIHPDGILHFLASNFPNQRMRVRWNVYRSGQGKYTPETNEVIQTLQLSEFNPASQIKKKAAFTQKIQLFPTSWSAYKTLNALPYILANQERKARGLDEILLLDSRGFISEASASNIFWVKAGIVYTPALSCSCINGISRQVILAHLDEKKIPYFLGEFAPSELAHADQVFVSNCTGISYLQCINQKEYSTVPLIFLNDIFE</sequence>
<evidence type="ECO:0000256" key="8">
    <source>
        <dbReference type="ARBA" id="ARBA00048212"/>
    </source>
</evidence>
<comment type="catalytic activity">
    <reaction evidence="10">
        <text>L-leucine + 2-oxoglutarate = 4-methyl-2-oxopentanoate + L-glutamate</text>
        <dbReference type="Rhea" id="RHEA:18321"/>
        <dbReference type="ChEBI" id="CHEBI:16810"/>
        <dbReference type="ChEBI" id="CHEBI:17865"/>
        <dbReference type="ChEBI" id="CHEBI:29985"/>
        <dbReference type="ChEBI" id="CHEBI:57427"/>
        <dbReference type="EC" id="2.6.1.42"/>
    </reaction>
</comment>
<dbReference type="PANTHER" id="PTHR42743:SF11">
    <property type="entry name" value="AMINODEOXYCHORISMATE LYASE"/>
    <property type="match status" value="1"/>
</dbReference>
<comment type="similarity">
    <text evidence="5 11">Belongs to the class-IV pyridoxal-phosphate-dependent aminotransferase family.</text>
</comment>
<organism evidence="13 14">
    <name type="scientific">Algoriphagus locisalis</name>
    <dbReference type="NCBI Taxonomy" id="305507"/>
    <lineage>
        <taxon>Bacteria</taxon>
        <taxon>Pseudomonadati</taxon>
        <taxon>Bacteroidota</taxon>
        <taxon>Cytophagia</taxon>
        <taxon>Cytophagales</taxon>
        <taxon>Cyclobacteriaceae</taxon>
        <taxon>Algoriphagus</taxon>
    </lineage>
</organism>
<evidence type="ECO:0000256" key="12">
    <source>
        <dbReference type="RuleBase" id="RU004516"/>
    </source>
</evidence>
<gene>
    <name evidence="13" type="ORF">SAMN04489724_1194</name>
</gene>
<dbReference type="Gene3D" id="3.30.470.10">
    <property type="match status" value="1"/>
</dbReference>
<dbReference type="Gene3D" id="3.20.10.10">
    <property type="entry name" value="D-amino Acid Aminotransferase, subunit A, domain 2"/>
    <property type="match status" value="1"/>
</dbReference>
<evidence type="ECO:0000256" key="2">
    <source>
        <dbReference type="ARBA" id="ARBA00004824"/>
    </source>
</evidence>
<evidence type="ECO:0000256" key="3">
    <source>
        <dbReference type="ARBA" id="ARBA00004931"/>
    </source>
</evidence>
<comment type="pathway">
    <text evidence="3">Amino-acid biosynthesis; L-valine biosynthesis; L-valine from pyruvate: step 4/4.</text>
</comment>
<comment type="catalytic activity">
    <reaction evidence="8">
        <text>L-valine + 2-oxoglutarate = 3-methyl-2-oxobutanoate + L-glutamate</text>
        <dbReference type="Rhea" id="RHEA:24813"/>
        <dbReference type="ChEBI" id="CHEBI:11851"/>
        <dbReference type="ChEBI" id="CHEBI:16810"/>
        <dbReference type="ChEBI" id="CHEBI:29985"/>
        <dbReference type="ChEBI" id="CHEBI:57762"/>
        <dbReference type="EC" id="2.6.1.42"/>
    </reaction>
</comment>
<dbReference type="InterPro" id="IPR001544">
    <property type="entry name" value="Aminotrans_IV"/>
</dbReference>
<keyword evidence="7 12" id="KW-0663">Pyridoxal phosphate</keyword>
<comment type="cofactor">
    <cofactor evidence="1 12">
        <name>pyridoxal 5'-phosphate</name>
        <dbReference type="ChEBI" id="CHEBI:597326"/>
    </cofactor>
</comment>
<proteinExistence type="inferred from homology"/>
<comment type="catalytic activity">
    <reaction evidence="9">
        <text>L-isoleucine + 2-oxoglutarate = (S)-3-methyl-2-oxopentanoate + L-glutamate</text>
        <dbReference type="Rhea" id="RHEA:24801"/>
        <dbReference type="ChEBI" id="CHEBI:16810"/>
        <dbReference type="ChEBI" id="CHEBI:29985"/>
        <dbReference type="ChEBI" id="CHEBI:35146"/>
        <dbReference type="ChEBI" id="CHEBI:58045"/>
        <dbReference type="EC" id="2.6.1.42"/>
    </reaction>
</comment>
<dbReference type="EMBL" id="FPBF01000001">
    <property type="protein sequence ID" value="SFT53445.1"/>
    <property type="molecule type" value="Genomic_DNA"/>
</dbReference>
<dbReference type="InterPro" id="IPR018300">
    <property type="entry name" value="Aminotrans_IV_CS"/>
</dbReference>
<dbReference type="STRING" id="305507.SAMN04489724_1194"/>
<protein>
    <recommendedName>
        <fullName evidence="6">branched-chain-amino-acid transaminase</fullName>
        <ecNumber evidence="6">2.6.1.42</ecNumber>
    </recommendedName>
</protein>
<evidence type="ECO:0000256" key="9">
    <source>
        <dbReference type="ARBA" id="ARBA00048798"/>
    </source>
</evidence>
<dbReference type="GO" id="GO:0004084">
    <property type="term" value="F:branched-chain-amino-acid transaminase activity"/>
    <property type="evidence" value="ECO:0007669"/>
    <property type="project" value="UniProtKB-EC"/>
</dbReference>